<comment type="caution">
    <text evidence="2">The sequence shown here is derived from an EMBL/GenBank/DDBJ whole genome shotgun (WGS) entry which is preliminary data.</text>
</comment>
<evidence type="ECO:0000256" key="1">
    <source>
        <dbReference type="SAM" id="SignalP"/>
    </source>
</evidence>
<reference evidence="2 3" key="1">
    <citation type="submission" date="2024-02" db="EMBL/GenBank/DDBJ databases">
        <title>Bacteria isolated from the canopy kelp, Nereocystis luetkeana.</title>
        <authorList>
            <person name="Pfister C.A."/>
            <person name="Younker I.T."/>
            <person name="Light S.H."/>
        </authorList>
    </citation>
    <scope>NUCLEOTIDE SEQUENCE [LARGE SCALE GENOMIC DNA]</scope>
    <source>
        <strain evidence="2 3">TI.5.07</strain>
    </source>
</reference>
<organism evidence="2 3">
    <name type="scientific">Cobetia marina</name>
    <name type="common">Deleya marina</name>
    <dbReference type="NCBI Taxonomy" id="28258"/>
    <lineage>
        <taxon>Bacteria</taxon>
        <taxon>Pseudomonadati</taxon>
        <taxon>Pseudomonadota</taxon>
        <taxon>Gammaproteobacteria</taxon>
        <taxon>Oceanospirillales</taxon>
        <taxon>Halomonadaceae</taxon>
        <taxon>Cobetia</taxon>
    </lineage>
</organism>
<keyword evidence="1" id="KW-0732">Signal</keyword>
<keyword evidence="3" id="KW-1185">Reference proteome</keyword>
<protein>
    <recommendedName>
        <fullName evidence="4">Lipoprotein</fullName>
    </recommendedName>
</protein>
<dbReference type="EMBL" id="JBAKAP010000001">
    <property type="protein sequence ID" value="MEL0615371.1"/>
    <property type="molecule type" value="Genomic_DNA"/>
</dbReference>
<evidence type="ECO:0000313" key="3">
    <source>
        <dbReference type="Proteomes" id="UP001378242"/>
    </source>
</evidence>
<dbReference type="PROSITE" id="PS51257">
    <property type="entry name" value="PROKAR_LIPOPROTEIN"/>
    <property type="match status" value="1"/>
</dbReference>
<evidence type="ECO:0008006" key="4">
    <source>
        <dbReference type="Google" id="ProtNLM"/>
    </source>
</evidence>
<proteinExistence type="predicted"/>
<dbReference type="RefSeq" id="WP_284728710.1">
    <property type="nucleotide sequence ID" value="NZ_JASCSB010000004.1"/>
</dbReference>
<feature type="signal peptide" evidence="1">
    <location>
        <begin position="1"/>
        <end position="21"/>
    </location>
</feature>
<evidence type="ECO:0000313" key="2">
    <source>
        <dbReference type="EMBL" id="MEL0615371.1"/>
    </source>
</evidence>
<dbReference type="Proteomes" id="UP001378242">
    <property type="component" value="Unassembled WGS sequence"/>
</dbReference>
<sequence>MKTIIIAALYLLLAGCTTAMHNTSTQSNINDVDFKNYTVGQTQKAYVGDQIIARKSYQEIVRKNQYQALNDFVFKGGLGTVAIHLNGSYGDIFRIAGQNENGNKVVHIPHSHLMFGIDSDGKWDGTVMARSFWNSPVGSGSQYSIEPSDTTFRLVESRVPYSEAGYLNHEIIFTGLGANGLSILYREYTFEDMARTAYKQELIYPRNSRKIRFKNYDIEIISANASEIVYKVISD</sequence>
<name>A0ABU9GBD0_COBMA</name>
<feature type="chain" id="PRO_5045098586" description="Lipoprotein" evidence="1">
    <location>
        <begin position="22"/>
        <end position="235"/>
    </location>
</feature>
<gene>
    <name evidence="2" type="ORF">V6243_00915</name>
</gene>
<accession>A0ABU9GBD0</accession>